<proteinExistence type="predicted"/>
<dbReference type="AlphaFoldDB" id="A0AAD9LYB7"/>
<organism evidence="1 2">
    <name type="scientific">Colletotrichum zoysiae</name>
    <dbReference type="NCBI Taxonomy" id="1216348"/>
    <lineage>
        <taxon>Eukaryota</taxon>
        <taxon>Fungi</taxon>
        <taxon>Dikarya</taxon>
        <taxon>Ascomycota</taxon>
        <taxon>Pezizomycotina</taxon>
        <taxon>Sordariomycetes</taxon>
        <taxon>Hypocreomycetidae</taxon>
        <taxon>Glomerellales</taxon>
        <taxon>Glomerellaceae</taxon>
        <taxon>Colletotrichum</taxon>
        <taxon>Colletotrichum graminicola species complex</taxon>
    </lineage>
</organism>
<reference evidence="1" key="1">
    <citation type="submission" date="2021-06" db="EMBL/GenBank/DDBJ databases">
        <title>Comparative genomics, transcriptomics and evolutionary studies reveal genomic signatures of adaptation to plant cell wall in hemibiotrophic fungi.</title>
        <authorList>
            <consortium name="DOE Joint Genome Institute"/>
            <person name="Baroncelli R."/>
            <person name="Diaz J.F."/>
            <person name="Benocci T."/>
            <person name="Peng M."/>
            <person name="Battaglia E."/>
            <person name="Haridas S."/>
            <person name="Andreopoulos W."/>
            <person name="Labutti K."/>
            <person name="Pangilinan J."/>
            <person name="Floch G.L."/>
            <person name="Makela M.R."/>
            <person name="Henrissat B."/>
            <person name="Grigoriev I.V."/>
            <person name="Crouch J.A."/>
            <person name="De Vries R.P."/>
            <person name="Sukno S.A."/>
            <person name="Thon M.R."/>
        </authorList>
    </citation>
    <scope>NUCLEOTIDE SEQUENCE</scope>
    <source>
        <strain evidence="1">MAFF235873</strain>
    </source>
</reference>
<accession>A0AAD9LYB7</accession>
<comment type="caution">
    <text evidence="1">The sequence shown here is derived from an EMBL/GenBank/DDBJ whole genome shotgun (WGS) entry which is preliminary data.</text>
</comment>
<dbReference type="Proteomes" id="UP001232148">
    <property type="component" value="Unassembled WGS sequence"/>
</dbReference>
<dbReference type="EMBL" id="MU842905">
    <property type="protein sequence ID" value="KAK2026921.1"/>
    <property type="molecule type" value="Genomic_DNA"/>
</dbReference>
<keyword evidence="2" id="KW-1185">Reference proteome</keyword>
<sequence length="232" mass="25268">MSRMMYLNAPCRAATTHRTTKDLTVLLTADATPFGFVLSLMKSEKPFPTLLFRQHRQKGHRLGTRLRKVYISLTLHNLHARFALQTPVHPNRITCLGMGITRVKSNAGAWCLPHPALYLESRSCGPGRPAGPCLASLTEPMADALTTIGILAAQPMHRSQKQGCGVANSPNTPAFASHVTCSSPLCTASAHLSSYGGLHFVVPGFGHICQGRNISFSLDRGKKKIPRDPDKY</sequence>
<evidence type="ECO:0000313" key="1">
    <source>
        <dbReference type="EMBL" id="KAK2026921.1"/>
    </source>
</evidence>
<protein>
    <submittedName>
        <fullName evidence="1">Uncharacterized protein</fullName>
    </submittedName>
</protein>
<evidence type="ECO:0000313" key="2">
    <source>
        <dbReference type="Proteomes" id="UP001232148"/>
    </source>
</evidence>
<name>A0AAD9LYB7_9PEZI</name>
<gene>
    <name evidence="1" type="ORF">LX32DRAFT_463634</name>
</gene>